<gene>
    <name evidence="2" type="ORF">G2W53_037156</name>
</gene>
<evidence type="ECO:0000313" key="3">
    <source>
        <dbReference type="Proteomes" id="UP000634136"/>
    </source>
</evidence>
<comment type="caution">
    <text evidence="2">The sequence shown here is derived from an EMBL/GenBank/DDBJ whole genome shotgun (WGS) entry which is preliminary data.</text>
</comment>
<dbReference type="Proteomes" id="UP000634136">
    <property type="component" value="Unassembled WGS sequence"/>
</dbReference>
<keyword evidence="3" id="KW-1185">Reference proteome</keyword>
<proteinExistence type="predicted"/>
<reference evidence="2" key="1">
    <citation type="submission" date="2020-09" db="EMBL/GenBank/DDBJ databases">
        <title>Genome-Enabled Discovery of Anthraquinone Biosynthesis in Senna tora.</title>
        <authorList>
            <person name="Kang S.-H."/>
            <person name="Pandey R.P."/>
            <person name="Lee C.-M."/>
            <person name="Sim J.-S."/>
            <person name="Jeong J.-T."/>
            <person name="Choi B.-S."/>
            <person name="Jung M."/>
            <person name="Ginzburg D."/>
            <person name="Zhao K."/>
            <person name="Won S.Y."/>
            <person name="Oh T.-J."/>
            <person name="Yu Y."/>
            <person name="Kim N.-H."/>
            <person name="Lee O.R."/>
            <person name="Lee T.-H."/>
            <person name="Bashyal P."/>
            <person name="Kim T.-S."/>
            <person name="Lee W.-H."/>
            <person name="Kawkins C."/>
            <person name="Kim C.-K."/>
            <person name="Kim J.S."/>
            <person name="Ahn B.O."/>
            <person name="Rhee S.Y."/>
            <person name="Sohng J.K."/>
        </authorList>
    </citation>
    <scope>NUCLEOTIDE SEQUENCE</scope>
    <source>
        <tissue evidence="2">Leaf</tissue>
    </source>
</reference>
<sequence>MGHQQLKELTCRHYPLKLKARTAALNSEKKNSSKFQNPKCKPQEGCKKQGLKSKRCVALNLTSWQHDSSIVLLTGGCDRRAKGLGRAMETKEKRAALGLDLCQMGEANWSIYHTFLQKSRKAEDMCVMI</sequence>
<feature type="region of interest" description="Disordered" evidence="1">
    <location>
        <begin position="27"/>
        <end position="46"/>
    </location>
</feature>
<evidence type="ECO:0000256" key="1">
    <source>
        <dbReference type="SAM" id="MobiDB-lite"/>
    </source>
</evidence>
<dbReference type="EMBL" id="JAAIUW010000011">
    <property type="protein sequence ID" value="KAF7810413.1"/>
    <property type="molecule type" value="Genomic_DNA"/>
</dbReference>
<dbReference type="AlphaFoldDB" id="A0A834STU9"/>
<protein>
    <submittedName>
        <fullName evidence="2">Uncharacterized protein</fullName>
    </submittedName>
</protein>
<organism evidence="2 3">
    <name type="scientific">Senna tora</name>
    <dbReference type="NCBI Taxonomy" id="362788"/>
    <lineage>
        <taxon>Eukaryota</taxon>
        <taxon>Viridiplantae</taxon>
        <taxon>Streptophyta</taxon>
        <taxon>Embryophyta</taxon>
        <taxon>Tracheophyta</taxon>
        <taxon>Spermatophyta</taxon>
        <taxon>Magnoliopsida</taxon>
        <taxon>eudicotyledons</taxon>
        <taxon>Gunneridae</taxon>
        <taxon>Pentapetalae</taxon>
        <taxon>rosids</taxon>
        <taxon>fabids</taxon>
        <taxon>Fabales</taxon>
        <taxon>Fabaceae</taxon>
        <taxon>Caesalpinioideae</taxon>
        <taxon>Cassia clade</taxon>
        <taxon>Senna</taxon>
    </lineage>
</organism>
<accession>A0A834STU9</accession>
<evidence type="ECO:0000313" key="2">
    <source>
        <dbReference type="EMBL" id="KAF7810413.1"/>
    </source>
</evidence>
<name>A0A834STU9_9FABA</name>